<dbReference type="OrthoDB" id="9766971at2"/>
<comment type="similarity">
    <text evidence="1">Belongs to the glycosyltransferase 2 family.</text>
</comment>
<dbReference type="InterPro" id="IPR029044">
    <property type="entry name" value="Nucleotide-diphossugar_trans"/>
</dbReference>
<dbReference type="InterPro" id="IPR001173">
    <property type="entry name" value="Glyco_trans_2-like"/>
</dbReference>
<sequence length="376" mass="42170">MSSLVYAVFLASAWLLAYTFIVYPTGIWLLARLRPQPVDKQPVLPTVSVVMVVRDGAMHIQAKLANLGTLNYPRSQLQVIVVCDGCRDGTPRLARQFKDRRVRVLEFQEPMGKAACLNRAVALAQGEVLLFTEVHQTLAPIALRELVANLADPHVGIASGELLYTDNQSGFAQGIDTYWRYEKTLRLAESQSGSTISVSSGLYAMRRLQYEPLPPDTMLDDVLIPMRMIASGRRVVFEPRALAWDRLVQRPEEDRPRRIHNSAGHLQLARLAPWLLSPQDNPVWLRFVSHKLLRLAAPWLMLSVALASLLLARRHILCAATLAMLVAGICLAAAGRLQPALSRWLPVRLALTFFYLNLFSAQALLTFSRHRDSQPW</sequence>
<protein>
    <submittedName>
        <fullName evidence="6">Glycosyltransferase family 2 protein</fullName>
    </submittedName>
</protein>
<dbReference type="SUPFAM" id="SSF53448">
    <property type="entry name" value="Nucleotide-diphospho-sugar transferases"/>
    <property type="match status" value="1"/>
</dbReference>
<evidence type="ECO:0000259" key="5">
    <source>
        <dbReference type="Pfam" id="PF00535"/>
    </source>
</evidence>
<feature type="transmembrane region" description="Helical" evidence="4">
    <location>
        <begin position="347"/>
        <end position="367"/>
    </location>
</feature>
<proteinExistence type="inferred from homology"/>
<keyword evidence="7" id="KW-1185">Reference proteome</keyword>
<organism evidence="6 7">
    <name type="scientific">Dyella solisilvae</name>
    <dbReference type="NCBI Taxonomy" id="1920168"/>
    <lineage>
        <taxon>Bacteria</taxon>
        <taxon>Pseudomonadati</taxon>
        <taxon>Pseudomonadota</taxon>
        <taxon>Gammaproteobacteria</taxon>
        <taxon>Lysobacterales</taxon>
        <taxon>Rhodanobacteraceae</taxon>
        <taxon>Dyella</taxon>
    </lineage>
</organism>
<keyword evidence="2" id="KW-0328">Glycosyltransferase</keyword>
<dbReference type="PANTHER" id="PTHR43630:SF1">
    <property type="entry name" value="POLY-BETA-1,6-N-ACETYL-D-GLUCOSAMINE SYNTHASE"/>
    <property type="match status" value="1"/>
</dbReference>
<comment type="caution">
    <text evidence="6">The sequence shown here is derived from an EMBL/GenBank/DDBJ whole genome shotgun (WGS) entry which is preliminary data.</text>
</comment>
<evidence type="ECO:0000313" key="6">
    <source>
        <dbReference type="EMBL" id="RDI97054.1"/>
    </source>
</evidence>
<evidence type="ECO:0000256" key="1">
    <source>
        <dbReference type="ARBA" id="ARBA00006739"/>
    </source>
</evidence>
<keyword evidence="4" id="KW-0812">Transmembrane</keyword>
<evidence type="ECO:0000256" key="2">
    <source>
        <dbReference type="ARBA" id="ARBA00022676"/>
    </source>
</evidence>
<feature type="transmembrane region" description="Helical" evidence="4">
    <location>
        <begin position="316"/>
        <end position="335"/>
    </location>
</feature>
<dbReference type="Gene3D" id="3.90.550.10">
    <property type="entry name" value="Spore Coat Polysaccharide Biosynthesis Protein SpsA, Chain A"/>
    <property type="match status" value="1"/>
</dbReference>
<feature type="transmembrane region" description="Helical" evidence="4">
    <location>
        <begin position="6"/>
        <end position="31"/>
    </location>
</feature>
<dbReference type="CDD" id="cd06439">
    <property type="entry name" value="CESA_like_1"/>
    <property type="match status" value="1"/>
</dbReference>
<reference evidence="6 7" key="1">
    <citation type="submission" date="2018-07" db="EMBL/GenBank/DDBJ databases">
        <title>Dyella solisilvae sp. nov., isolated from the pine and broad-leaved mixed forest soil.</title>
        <authorList>
            <person name="Gao Z."/>
            <person name="Qiu L."/>
        </authorList>
    </citation>
    <scope>NUCLEOTIDE SEQUENCE [LARGE SCALE GENOMIC DNA]</scope>
    <source>
        <strain evidence="6 7">DHG54</strain>
    </source>
</reference>
<keyword evidence="4" id="KW-0472">Membrane</keyword>
<keyword evidence="3 6" id="KW-0808">Transferase</keyword>
<evidence type="ECO:0000256" key="3">
    <source>
        <dbReference type="ARBA" id="ARBA00022679"/>
    </source>
</evidence>
<feature type="domain" description="Glycosyltransferase 2-like" evidence="5">
    <location>
        <begin position="70"/>
        <end position="207"/>
    </location>
</feature>
<dbReference type="EMBL" id="QQSY01000007">
    <property type="protein sequence ID" value="RDI97054.1"/>
    <property type="molecule type" value="Genomic_DNA"/>
</dbReference>
<dbReference type="Proteomes" id="UP000254711">
    <property type="component" value="Unassembled WGS sequence"/>
</dbReference>
<dbReference type="GO" id="GO:0016757">
    <property type="term" value="F:glycosyltransferase activity"/>
    <property type="evidence" value="ECO:0007669"/>
    <property type="project" value="UniProtKB-KW"/>
</dbReference>
<name>A0A370K322_9GAMM</name>
<dbReference type="Pfam" id="PF00535">
    <property type="entry name" value="Glycos_transf_2"/>
    <property type="match status" value="1"/>
</dbReference>
<feature type="transmembrane region" description="Helical" evidence="4">
    <location>
        <begin position="292"/>
        <end position="310"/>
    </location>
</feature>
<dbReference type="RefSeq" id="WP_114826668.1">
    <property type="nucleotide sequence ID" value="NZ_QQSY01000007.1"/>
</dbReference>
<gene>
    <name evidence="6" type="ORF">DVT68_18365</name>
</gene>
<accession>A0A370K322</accession>
<dbReference type="AlphaFoldDB" id="A0A370K322"/>
<evidence type="ECO:0000313" key="7">
    <source>
        <dbReference type="Proteomes" id="UP000254711"/>
    </source>
</evidence>
<dbReference type="PANTHER" id="PTHR43630">
    <property type="entry name" value="POLY-BETA-1,6-N-ACETYL-D-GLUCOSAMINE SYNTHASE"/>
    <property type="match status" value="1"/>
</dbReference>
<keyword evidence="4" id="KW-1133">Transmembrane helix</keyword>
<evidence type="ECO:0000256" key="4">
    <source>
        <dbReference type="SAM" id="Phobius"/>
    </source>
</evidence>